<dbReference type="PANTHER" id="PTHR45824:SF29">
    <property type="entry name" value="GH16843P"/>
    <property type="match status" value="1"/>
</dbReference>
<comment type="caution">
    <text evidence="2">The sequence shown here is derived from an EMBL/GenBank/DDBJ whole genome shotgun (WGS) entry which is preliminary data.</text>
</comment>
<dbReference type="PANTHER" id="PTHR45824">
    <property type="entry name" value="GH16843P"/>
    <property type="match status" value="1"/>
</dbReference>
<accession>A0A9P3PRI5</accession>
<dbReference type="CDD" id="cd00170">
    <property type="entry name" value="SEC14"/>
    <property type="match status" value="1"/>
</dbReference>
<evidence type="ECO:0000313" key="2">
    <source>
        <dbReference type="EMBL" id="GLB40416.1"/>
    </source>
</evidence>
<dbReference type="InterPro" id="IPR036273">
    <property type="entry name" value="CRAL/TRIO_N_dom_sf"/>
</dbReference>
<protein>
    <submittedName>
        <fullName evidence="2">CRAL TRIO domain-containing protein</fullName>
    </submittedName>
</protein>
<dbReference type="Proteomes" id="UP001063166">
    <property type="component" value="Unassembled WGS sequence"/>
</dbReference>
<evidence type="ECO:0000313" key="3">
    <source>
        <dbReference type="Proteomes" id="UP001063166"/>
    </source>
</evidence>
<proteinExistence type="predicted"/>
<gene>
    <name evidence="2" type="primary">PDR16</name>
    <name evidence="2" type="ORF">LshimejAT787_0802870</name>
</gene>
<dbReference type="SUPFAM" id="SSF46938">
    <property type="entry name" value="CRAL/TRIO N-terminal domain"/>
    <property type="match status" value="1"/>
</dbReference>
<dbReference type="SMART" id="SM00516">
    <property type="entry name" value="SEC14"/>
    <property type="match status" value="1"/>
</dbReference>
<dbReference type="EMBL" id="BRPK01000008">
    <property type="protein sequence ID" value="GLB40416.1"/>
    <property type="molecule type" value="Genomic_DNA"/>
</dbReference>
<dbReference type="InterPro" id="IPR052578">
    <property type="entry name" value="PI_Transfer_CRAL-TRIO"/>
</dbReference>
<name>A0A9P3PRI5_LYOSH</name>
<dbReference type="InterPro" id="IPR001251">
    <property type="entry name" value="CRAL-TRIO_dom"/>
</dbReference>
<dbReference type="GO" id="GO:0008526">
    <property type="term" value="F:phosphatidylinositol transfer activity"/>
    <property type="evidence" value="ECO:0007669"/>
    <property type="project" value="TreeGrafter"/>
</dbReference>
<dbReference type="PROSITE" id="PS50191">
    <property type="entry name" value="CRAL_TRIO"/>
    <property type="match status" value="1"/>
</dbReference>
<sequence>MPEKVHEPIAPLVICETDPRANLSDVERAMYKEVLEHFSDPAYCIPTLENGELTEAEQFWLSRECLLRYLRATKWKSGTAAIQRLESTLKWRREYGLYDAVSASHVEPEAVTGKQVLFGYDVRGRPGLYLFPSRQNTEEPVRQIQFTVWMLERTVDLMGPGVETLALLINYGDKAKNPSLSVARTVLNILQDHYPERLGAALILNVPFLLNAFYKLINPFIDPVSREKMKFNPRVIEDKLFTPDMVMSEWWGGDSDFEYVHEKYWPALVDMCESRRKTWLEKWRALGGKVGIKEWDYKGGASAQTIDSEKVAEVPAGTEVAPAVTVA</sequence>
<organism evidence="2 3">
    <name type="scientific">Lyophyllum shimeji</name>
    <name type="common">Hon-shimeji</name>
    <name type="synonym">Tricholoma shimeji</name>
    <dbReference type="NCBI Taxonomy" id="47721"/>
    <lineage>
        <taxon>Eukaryota</taxon>
        <taxon>Fungi</taxon>
        <taxon>Dikarya</taxon>
        <taxon>Basidiomycota</taxon>
        <taxon>Agaricomycotina</taxon>
        <taxon>Agaricomycetes</taxon>
        <taxon>Agaricomycetidae</taxon>
        <taxon>Agaricales</taxon>
        <taxon>Tricholomatineae</taxon>
        <taxon>Lyophyllaceae</taxon>
        <taxon>Lyophyllum</taxon>
    </lineage>
</organism>
<reference evidence="2" key="1">
    <citation type="submission" date="2022-07" db="EMBL/GenBank/DDBJ databases">
        <title>The genome of Lyophyllum shimeji provides insight into the initial evolution of ectomycorrhizal fungal genome.</title>
        <authorList>
            <person name="Kobayashi Y."/>
            <person name="Shibata T."/>
            <person name="Hirakawa H."/>
            <person name="Shigenobu S."/>
            <person name="Nishiyama T."/>
            <person name="Yamada A."/>
            <person name="Hasebe M."/>
            <person name="Kawaguchi M."/>
        </authorList>
    </citation>
    <scope>NUCLEOTIDE SEQUENCE</scope>
    <source>
        <strain evidence="2">AT787</strain>
    </source>
</reference>
<dbReference type="AlphaFoldDB" id="A0A9P3PRI5"/>
<keyword evidence="3" id="KW-1185">Reference proteome</keyword>
<dbReference type="Pfam" id="PF03765">
    <property type="entry name" value="CRAL_TRIO_N"/>
    <property type="match status" value="1"/>
</dbReference>
<evidence type="ECO:0000259" key="1">
    <source>
        <dbReference type="PROSITE" id="PS50191"/>
    </source>
</evidence>
<feature type="domain" description="CRAL-TRIO" evidence="1">
    <location>
        <begin position="105"/>
        <end position="259"/>
    </location>
</feature>
<dbReference type="InterPro" id="IPR036865">
    <property type="entry name" value="CRAL-TRIO_dom_sf"/>
</dbReference>
<dbReference type="Gene3D" id="3.40.525.10">
    <property type="entry name" value="CRAL-TRIO lipid binding domain"/>
    <property type="match status" value="1"/>
</dbReference>
<dbReference type="InterPro" id="IPR011074">
    <property type="entry name" value="CRAL/TRIO_N_dom"/>
</dbReference>
<dbReference type="OrthoDB" id="75724at2759"/>
<dbReference type="SUPFAM" id="SSF52087">
    <property type="entry name" value="CRAL/TRIO domain"/>
    <property type="match status" value="1"/>
</dbReference>
<dbReference type="Pfam" id="PF00650">
    <property type="entry name" value="CRAL_TRIO"/>
    <property type="match status" value="1"/>
</dbReference>